<comment type="caution">
    <text evidence="1">The sequence shown here is derived from an EMBL/GenBank/DDBJ whole genome shotgun (WGS) entry which is preliminary data.</text>
</comment>
<accession>A0A2I1GCY9</accession>
<organism evidence="1 2">
    <name type="scientific">Rhizophagus irregularis</name>
    <dbReference type="NCBI Taxonomy" id="588596"/>
    <lineage>
        <taxon>Eukaryota</taxon>
        <taxon>Fungi</taxon>
        <taxon>Fungi incertae sedis</taxon>
        <taxon>Mucoromycota</taxon>
        <taxon>Glomeromycotina</taxon>
        <taxon>Glomeromycetes</taxon>
        <taxon>Glomerales</taxon>
        <taxon>Glomeraceae</taxon>
        <taxon>Rhizophagus</taxon>
    </lineage>
</organism>
<dbReference type="Proteomes" id="UP000234323">
    <property type="component" value="Unassembled WGS sequence"/>
</dbReference>
<dbReference type="AlphaFoldDB" id="A0A2I1GCY9"/>
<name>A0A2I1GCY9_9GLOM</name>
<sequence length="180" mass="21152">MGKVIKKTRKINKIDKTIDIAGKQTIIEHMNEWEKRGKVSKTPFADLSKKLKVRFNFAPKAICDYWWNILDPRIDHSPFSQEEKNYIYEWIGRYKEMNDGIIPWTNLQSEISNLGKFRSRNDLKNIWNAKKRQLEVKNSALENFDNGDELKYGTINVENVIEDKGIQSIFNSFSTIYNDG</sequence>
<keyword evidence="2" id="KW-1185">Reference proteome</keyword>
<dbReference type="EMBL" id="LLXI01000326">
    <property type="protein sequence ID" value="PKY44493.1"/>
    <property type="molecule type" value="Genomic_DNA"/>
</dbReference>
<evidence type="ECO:0000313" key="2">
    <source>
        <dbReference type="Proteomes" id="UP000234323"/>
    </source>
</evidence>
<evidence type="ECO:0000313" key="1">
    <source>
        <dbReference type="EMBL" id="PKY44493.1"/>
    </source>
</evidence>
<reference evidence="1 2" key="1">
    <citation type="submission" date="2015-10" db="EMBL/GenBank/DDBJ databases">
        <title>Genome analyses suggest a sexual origin of heterokaryosis in a supposedly ancient asexual fungus.</title>
        <authorList>
            <person name="Ropars J."/>
            <person name="Sedzielewska K."/>
            <person name="Noel J."/>
            <person name="Charron P."/>
            <person name="Farinelli L."/>
            <person name="Marton T."/>
            <person name="Kruger M."/>
            <person name="Pelin A."/>
            <person name="Brachmann A."/>
            <person name="Corradi N."/>
        </authorList>
    </citation>
    <scope>NUCLEOTIDE SEQUENCE [LARGE SCALE GENOMIC DNA]</scope>
    <source>
        <strain evidence="1 2">A4</strain>
    </source>
</reference>
<protein>
    <recommendedName>
        <fullName evidence="3">Myb-like domain-containing protein</fullName>
    </recommendedName>
</protein>
<dbReference type="VEuPathDB" id="FungiDB:FUN_022075"/>
<gene>
    <name evidence="1" type="ORF">RhiirA4_443154</name>
</gene>
<dbReference type="VEuPathDB" id="FungiDB:RhiirA1_541463"/>
<dbReference type="OrthoDB" id="2143914at2759"/>
<proteinExistence type="predicted"/>
<evidence type="ECO:0008006" key="3">
    <source>
        <dbReference type="Google" id="ProtNLM"/>
    </source>
</evidence>
<dbReference type="VEuPathDB" id="FungiDB:RhiirFUN_025957"/>